<evidence type="ECO:0000313" key="1">
    <source>
        <dbReference type="EMBL" id="CAG8814179.1"/>
    </source>
</evidence>
<dbReference type="Proteomes" id="UP000789405">
    <property type="component" value="Unassembled WGS sequence"/>
</dbReference>
<organism evidence="1 2">
    <name type="scientific">Dentiscutata erythropus</name>
    <dbReference type="NCBI Taxonomy" id="1348616"/>
    <lineage>
        <taxon>Eukaryota</taxon>
        <taxon>Fungi</taxon>
        <taxon>Fungi incertae sedis</taxon>
        <taxon>Mucoromycota</taxon>
        <taxon>Glomeromycotina</taxon>
        <taxon>Glomeromycetes</taxon>
        <taxon>Diversisporales</taxon>
        <taxon>Gigasporaceae</taxon>
        <taxon>Dentiscutata</taxon>
    </lineage>
</organism>
<reference evidence="1" key="1">
    <citation type="submission" date="2021-06" db="EMBL/GenBank/DDBJ databases">
        <authorList>
            <person name="Kallberg Y."/>
            <person name="Tangrot J."/>
            <person name="Rosling A."/>
        </authorList>
    </citation>
    <scope>NUCLEOTIDE SEQUENCE</scope>
    <source>
        <strain evidence="1">MA453B</strain>
    </source>
</reference>
<sequence>RRIIVLEAELEEIHFWDAELVEEGWRRDKEHWRVVQEKNQLWVQVAELESRIDSVAIDLDVEFDL</sequence>
<dbReference type="EMBL" id="CAJVPY010051032">
    <property type="protein sequence ID" value="CAG8814179.1"/>
    <property type="molecule type" value="Genomic_DNA"/>
</dbReference>
<evidence type="ECO:0000313" key="2">
    <source>
        <dbReference type="Proteomes" id="UP000789405"/>
    </source>
</evidence>
<gene>
    <name evidence="1" type="ORF">DERYTH_LOCUS25916</name>
</gene>
<comment type="caution">
    <text evidence="1">The sequence shown here is derived from an EMBL/GenBank/DDBJ whole genome shotgun (WGS) entry which is preliminary data.</text>
</comment>
<name>A0A9N9K8C9_9GLOM</name>
<accession>A0A9N9K8C9</accession>
<protein>
    <submittedName>
        <fullName evidence="1">23939_t:CDS:1</fullName>
    </submittedName>
</protein>
<proteinExistence type="predicted"/>
<feature type="non-terminal residue" evidence="1">
    <location>
        <position position="1"/>
    </location>
</feature>
<keyword evidence="2" id="KW-1185">Reference proteome</keyword>
<dbReference type="AlphaFoldDB" id="A0A9N9K8C9"/>